<dbReference type="PANTHER" id="PTHR47027">
    <property type="entry name" value="REVERSE TRANSCRIPTASE DOMAIN-CONTAINING PROTEIN"/>
    <property type="match status" value="1"/>
</dbReference>
<proteinExistence type="predicted"/>
<protein>
    <recommendedName>
        <fullName evidence="1">Reverse transcriptase domain-containing protein</fullName>
    </recommendedName>
</protein>
<evidence type="ECO:0000313" key="3">
    <source>
        <dbReference type="Proteomes" id="UP000663880"/>
    </source>
</evidence>
<comment type="caution">
    <text evidence="2">The sequence shown here is derived from an EMBL/GenBank/DDBJ whole genome shotgun (WGS) entry which is preliminary data.</text>
</comment>
<dbReference type="Proteomes" id="UP000663880">
    <property type="component" value="Unassembled WGS sequence"/>
</dbReference>
<gene>
    <name evidence="2" type="ORF">PMACD_LOCUS10245</name>
</gene>
<dbReference type="InterPro" id="IPR043502">
    <property type="entry name" value="DNA/RNA_pol_sf"/>
</dbReference>
<dbReference type="OrthoDB" id="410104at2759"/>
<dbReference type="Pfam" id="PF00078">
    <property type="entry name" value="RVT_1"/>
    <property type="match status" value="1"/>
</dbReference>
<dbReference type="PROSITE" id="PS50878">
    <property type="entry name" value="RT_POL"/>
    <property type="match status" value="1"/>
</dbReference>
<dbReference type="PANTHER" id="PTHR47027:SF20">
    <property type="entry name" value="REVERSE TRANSCRIPTASE-LIKE PROTEIN WITH RNA-DIRECTED DNA POLYMERASE DOMAIN"/>
    <property type="match status" value="1"/>
</dbReference>
<dbReference type="CDD" id="cd01650">
    <property type="entry name" value="RT_nLTR_like"/>
    <property type="match status" value="1"/>
</dbReference>
<dbReference type="GO" id="GO:0071897">
    <property type="term" value="P:DNA biosynthetic process"/>
    <property type="evidence" value="ECO:0007669"/>
    <property type="project" value="UniProtKB-ARBA"/>
</dbReference>
<accession>A0A821UEX6</accession>
<dbReference type="EMBL" id="CAJOBZ010000030">
    <property type="protein sequence ID" value="CAF4888459.1"/>
    <property type="molecule type" value="Genomic_DNA"/>
</dbReference>
<reference evidence="2" key="1">
    <citation type="submission" date="2021-02" db="EMBL/GenBank/DDBJ databases">
        <authorList>
            <person name="Steward A R."/>
        </authorList>
    </citation>
    <scope>NUCLEOTIDE SEQUENCE</scope>
</reference>
<keyword evidence="3" id="KW-1185">Reference proteome</keyword>
<evidence type="ECO:0000313" key="2">
    <source>
        <dbReference type="EMBL" id="CAF4888459.1"/>
    </source>
</evidence>
<name>A0A821UEX6_9NEOP</name>
<evidence type="ECO:0000259" key="1">
    <source>
        <dbReference type="PROSITE" id="PS50878"/>
    </source>
</evidence>
<feature type="domain" description="Reverse transcriptase" evidence="1">
    <location>
        <begin position="94"/>
        <end position="313"/>
    </location>
</feature>
<dbReference type="InterPro" id="IPR000477">
    <property type="entry name" value="RT_dom"/>
</dbReference>
<organism evidence="2 3">
    <name type="scientific">Pieris macdunnoughi</name>
    <dbReference type="NCBI Taxonomy" id="345717"/>
    <lineage>
        <taxon>Eukaryota</taxon>
        <taxon>Metazoa</taxon>
        <taxon>Ecdysozoa</taxon>
        <taxon>Arthropoda</taxon>
        <taxon>Hexapoda</taxon>
        <taxon>Insecta</taxon>
        <taxon>Pterygota</taxon>
        <taxon>Neoptera</taxon>
        <taxon>Endopterygota</taxon>
        <taxon>Lepidoptera</taxon>
        <taxon>Glossata</taxon>
        <taxon>Ditrysia</taxon>
        <taxon>Papilionoidea</taxon>
        <taxon>Pieridae</taxon>
        <taxon>Pierinae</taxon>
        <taxon>Pieris</taxon>
    </lineage>
</organism>
<sequence>MLTIYLTYHPSNGNNYMSAEPRRKREPPARPNHILLYTIINPAYPITVIEISEVIAATKTLKSGKSPGIDGITNEILKTDSETLIVHLTELFNLILNTGETPTQWSESDIILIYKKGDPNDIVNYRPISLLPTIYKLFSSIVNKRIYPTLEARQPVEQAGFRKGKAFDCVSHINIWESLTTQGVEKEYISVIKRIYNNSKSRFKLETAGPWFPIKRGVRQGDPLSPLLFLATLVTVISQLNWKGRGIKINDAYLSHLRFADDLVLLSETGQEIQYMLESLNNASKRVGLEINLSKTMLMTSSEKKALYLGSEPLKYTDSYIYLGKQISLHNSNDQEVERRTQLTWNKYWALKDIFKISMPVKIKTKVLNSCLIPCLTYACQTWKFNKKTKDKIITCQRGIERSMLNIRKVQKIRHTKIRNTTKDGLEHAQSLKWRWAGHVARLRDKRWTKTVTIWAGPQGKRKRGRPVASWEDDIKKTAGPNWIQVAQSREDWLSLEEAFTYRGVLTE</sequence>
<dbReference type="AlphaFoldDB" id="A0A821UEX6"/>
<dbReference type="SUPFAM" id="SSF56672">
    <property type="entry name" value="DNA/RNA polymerases"/>
    <property type="match status" value="1"/>
</dbReference>